<evidence type="ECO:0000313" key="2">
    <source>
        <dbReference type="EMBL" id="CAD7438705.1"/>
    </source>
</evidence>
<organism evidence="2">
    <name type="scientific">Timema bartmani</name>
    <dbReference type="NCBI Taxonomy" id="61472"/>
    <lineage>
        <taxon>Eukaryota</taxon>
        <taxon>Metazoa</taxon>
        <taxon>Ecdysozoa</taxon>
        <taxon>Arthropoda</taxon>
        <taxon>Hexapoda</taxon>
        <taxon>Insecta</taxon>
        <taxon>Pterygota</taxon>
        <taxon>Neoptera</taxon>
        <taxon>Polyneoptera</taxon>
        <taxon>Phasmatodea</taxon>
        <taxon>Timematodea</taxon>
        <taxon>Timematoidea</taxon>
        <taxon>Timematidae</taxon>
        <taxon>Timema</taxon>
    </lineage>
</organism>
<dbReference type="InterPro" id="IPR045163">
    <property type="entry name" value="Focadhesin/RST1"/>
</dbReference>
<dbReference type="EMBL" id="OD564513">
    <property type="protein sequence ID" value="CAD7438705.1"/>
    <property type="molecule type" value="Genomic_DNA"/>
</dbReference>
<dbReference type="AlphaFoldDB" id="A0A7R9EP49"/>
<accession>A0A7R9EP49</accession>
<sequence>MGGARLRALGTSRPWAISKLIDTIQIKAGSGHVTELVEFKLLKSKCEDEDSILSITACQGLVTLVETGVLGVLPTLSSFIAALSTMRNFTGIIPAIGSLLILDLKFRLSNNEVYKCPFTLRSPQHPFITILKQKKEVWLDVFNQIQFMCQHKEDIVANNSVELLRPVLLFILCDPCQTRDLPLTCCRQTWALVLHLLQYPQFKEFIIDAQSWVQVELDGSVMDNSWMLLDLAHASINKGDLELCSALAPFVASAIHRLTSLGHDTRCWLSLLTTLTERSPESASCVLMLLAETVTKCPAIYLKDLLNTCAVIIEQKSSNVIAAKMLACSALQWLLYPSHTTAESLEVANSLLTAIDNTTSWGNHTARLCANKVFTQLRSMDERVDFSIELCKLVETWQNNPSPILPYLSRVSSSPPSFLEKLCLFLSAIFVDSFNTNEVKEKSFQLLLLLVRRNNELATSIVTVVLYKLASEHQPHIQLELLRGLTAMAVQKENIALVVHTLESVRLKSSLKTLSVDLYLRLWKVECRCYPYLQKLLLEPASNERNDQTWEFEVARAVAISNICKTRPELYGEELVILLSQILNNCGDTWGSLPSSIALQGITSLCKAGIADIASTWRALAPKLSRDKRTAVVVSLCEFFAAIPSLHTPSIDYEKLVIEASTKLWIYVSTSNQLEVITAALRQKLKLPSSYAKTPVDAARRPEDVLPYIPGECWIQLLQNIKPEALDAAGNMLACWIKVELTVYHSGMYQITGRGEPANYNHLHHRSICQAVTNYLCNQTQGTSQDVTRQCFRIISQSFTKPLPPLNWSFLQKFLDKSSEIRMHCLVVAARQAKISPSARRFMEGFLGSFKPSMDNVNKELEGKPLIAELFSYIKNALKKESIHDANRTMLSLVIEGMLGNFEADHEFFPAYVECAVELPTKYLERMTSPSVWWEVTPHKLRQSVGIRSALARRADSEVPLVWLNECIDATATLTGEQSTVLLSIATVMCDCRDHETNCRWALELLGQIQSVINNKTNRDSQQTTSFLSPFLLVTESMQLTNFIPMASNVHVPAAYVTMPWLQMVVLSGYNCLALSLENVSYSRETRLQLFPHALVNLLACEQWSSITNQVVEWLHHMQTSDVITSLYANTFCQALVALRNSQYFKTPSVWMRILATRQLRTS</sequence>
<dbReference type="InterPro" id="IPR022542">
    <property type="entry name" value="FOCAD/RST1_DUF3730"/>
</dbReference>
<gene>
    <name evidence="2" type="ORF">TBIB3V08_LOCUS1291</name>
</gene>
<protein>
    <recommendedName>
        <fullName evidence="1">DUF3730 domain-containing protein</fullName>
    </recommendedName>
</protein>
<dbReference type="PANTHER" id="PTHR16212">
    <property type="entry name" value="FOCADHESIN FAMILY MEMBER"/>
    <property type="match status" value="1"/>
</dbReference>
<reference evidence="2" key="1">
    <citation type="submission" date="2020-11" db="EMBL/GenBank/DDBJ databases">
        <authorList>
            <person name="Tran Van P."/>
        </authorList>
    </citation>
    <scope>NUCLEOTIDE SEQUENCE</scope>
</reference>
<feature type="domain" description="DUF3730" evidence="1">
    <location>
        <begin position="463"/>
        <end position="682"/>
    </location>
</feature>
<proteinExistence type="predicted"/>
<dbReference type="InterPro" id="IPR016024">
    <property type="entry name" value="ARM-type_fold"/>
</dbReference>
<dbReference type="GO" id="GO:0060147">
    <property type="term" value="P:regulation of post-transcriptional gene silencing"/>
    <property type="evidence" value="ECO:0007669"/>
    <property type="project" value="InterPro"/>
</dbReference>
<dbReference type="Pfam" id="PF12530">
    <property type="entry name" value="DUF3730"/>
    <property type="match status" value="1"/>
</dbReference>
<name>A0A7R9EP49_9NEOP</name>
<dbReference type="PANTHER" id="PTHR16212:SF4">
    <property type="entry name" value="FOCADHESIN"/>
    <property type="match status" value="1"/>
</dbReference>
<evidence type="ECO:0000259" key="1">
    <source>
        <dbReference type="Pfam" id="PF12530"/>
    </source>
</evidence>
<dbReference type="SUPFAM" id="SSF48371">
    <property type="entry name" value="ARM repeat"/>
    <property type="match status" value="1"/>
</dbReference>